<sequence length="97" mass="9792">MKSLKAAAVVAGSLAVSGIVAPAFAADTSHTTPTGLSGALETVTSQKSLDVHPFAHQSHSLDTENTNSALSTVKRATTTLNQQSAPARLLGGLPVRG</sequence>
<evidence type="ECO:0000256" key="1">
    <source>
        <dbReference type="SAM" id="SignalP"/>
    </source>
</evidence>
<evidence type="ECO:0008006" key="4">
    <source>
        <dbReference type="Google" id="ProtNLM"/>
    </source>
</evidence>
<keyword evidence="1" id="KW-0732">Signal</keyword>
<dbReference type="EMBL" id="BAAAZA010000003">
    <property type="protein sequence ID" value="GAA3852396.1"/>
    <property type="molecule type" value="Genomic_DNA"/>
</dbReference>
<dbReference type="Proteomes" id="UP001501563">
    <property type="component" value="Unassembled WGS sequence"/>
</dbReference>
<accession>A0ABP7JSC4</accession>
<gene>
    <name evidence="2" type="ORF">GCM10022207_13750</name>
</gene>
<feature type="chain" id="PRO_5047398303" description="Secreted protein" evidence="1">
    <location>
        <begin position="26"/>
        <end position="97"/>
    </location>
</feature>
<organism evidence="2 3">
    <name type="scientific">Streptomyces lannensis</name>
    <dbReference type="NCBI Taxonomy" id="766498"/>
    <lineage>
        <taxon>Bacteria</taxon>
        <taxon>Bacillati</taxon>
        <taxon>Actinomycetota</taxon>
        <taxon>Actinomycetes</taxon>
        <taxon>Kitasatosporales</taxon>
        <taxon>Streptomycetaceae</taxon>
        <taxon>Streptomyces</taxon>
    </lineage>
</organism>
<protein>
    <recommendedName>
        <fullName evidence="4">Secreted protein</fullName>
    </recommendedName>
</protein>
<evidence type="ECO:0000313" key="2">
    <source>
        <dbReference type="EMBL" id="GAA3852396.1"/>
    </source>
</evidence>
<feature type="signal peptide" evidence="1">
    <location>
        <begin position="1"/>
        <end position="25"/>
    </location>
</feature>
<comment type="caution">
    <text evidence="2">The sequence shown here is derived from an EMBL/GenBank/DDBJ whole genome shotgun (WGS) entry which is preliminary data.</text>
</comment>
<reference evidence="3" key="1">
    <citation type="journal article" date="2019" name="Int. J. Syst. Evol. Microbiol.">
        <title>The Global Catalogue of Microorganisms (GCM) 10K type strain sequencing project: providing services to taxonomists for standard genome sequencing and annotation.</title>
        <authorList>
            <consortium name="The Broad Institute Genomics Platform"/>
            <consortium name="The Broad Institute Genome Sequencing Center for Infectious Disease"/>
            <person name="Wu L."/>
            <person name="Ma J."/>
        </authorList>
    </citation>
    <scope>NUCLEOTIDE SEQUENCE [LARGE SCALE GENOMIC DNA]</scope>
    <source>
        <strain evidence="3">JCM 16578</strain>
    </source>
</reference>
<name>A0ABP7JSC4_9ACTN</name>
<dbReference type="RefSeq" id="WP_345546918.1">
    <property type="nucleotide sequence ID" value="NZ_BAAAZA010000003.1"/>
</dbReference>
<evidence type="ECO:0000313" key="3">
    <source>
        <dbReference type="Proteomes" id="UP001501563"/>
    </source>
</evidence>
<proteinExistence type="predicted"/>
<keyword evidence="3" id="KW-1185">Reference proteome</keyword>